<dbReference type="OrthoDB" id="10005154at2759"/>
<keyword evidence="6" id="KW-1015">Disulfide bond</keyword>
<feature type="compositionally biased region" description="Low complexity" evidence="9">
    <location>
        <begin position="921"/>
        <end position="931"/>
    </location>
</feature>
<evidence type="ECO:0000256" key="6">
    <source>
        <dbReference type="ARBA" id="ARBA00023157"/>
    </source>
</evidence>
<keyword evidence="10" id="KW-0812">Transmembrane</keyword>
<evidence type="ECO:0000313" key="13">
    <source>
        <dbReference type="Proteomes" id="UP000593567"/>
    </source>
</evidence>
<keyword evidence="10" id="KW-1133">Transmembrane helix</keyword>
<dbReference type="InterPro" id="IPR001881">
    <property type="entry name" value="EGF-like_Ca-bd_dom"/>
</dbReference>
<feature type="compositionally biased region" description="Low complexity" evidence="9">
    <location>
        <begin position="860"/>
        <end position="875"/>
    </location>
</feature>
<dbReference type="InterPro" id="IPR035234">
    <property type="entry name" value="IgGFc-bd_N"/>
</dbReference>
<dbReference type="Pfam" id="PF07645">
    <property type="entry name" value="EGF_CA"/>
    <property type="match status" value="3"/>
</dbReference>
<protein>
    <recommendedName>
        <fullName evidence="11">EGF-like domain-containing protein</fullName>
    </recommendedName>
</protein>
<comment type="caution">
    <text evidence="8">Lacks conserved residue(s) required for the propagation of feature annotation.</text>
</comment>
<dbReference type="InterPro" id="IPR049883">
    <property type="entry name" value="NOTCH1_EGF-like"/>
</dbReference>
<accession>A0A7J7JFD8</accession>
<dbReference type="GO" id="GO:0005576">
    <property type="term" value="C:extracellular region"/>
    <property type="evidence" value="ECO:0007669"/>
    <property type="project" value="UniProtKB-SubCell"/>
</dbReference>
<evidence type="ECO:0000256" key="4">
    <source>
        <dbReference type="ARBA" id="ARBA00022729"/>
    </source>
</evidence>
<dbReference type="CDD" id="cd00054">
    <property type="entry name" value="EGF_CA"/>
    <property type="match status" value="3"/>
</dbReference>
<keyword evidence="4" id="KW-0732">Signal</keyword>
<dbReference type="PROSITE" id="PS50026">
    <property type="entry name" value="EGF_3"/>
    <property type="match status" value="1"/>
</dbReference>
<evidence type="ECO:0000256" key="3">
    <source>
        <dbReference type="ARBA" id="ARBA00022536"/>
    </source>
</evidence>
<evidence type="ECO:0000256" key="2">
    <source>
        <dbReference type="ARBA" id="ARBA00022525"/>
    </source>
</evidence>
<feature type="domain" description="EGF-like" evidence="11">
    <location>
        <begin position="949"/>
        <end position="985"/>
    </location>
</feature>
<dbReference type="AlphaFoldDB" id="A0A7J7JFD8"/>
<keyword evidence="2" id="KW-0964">Secreted</keyword>
<dbReference type="Gene3D" id="2.10.25.10">
    <property type="entry name" value="Laminin"/>
    <property type="match status" value="5"/>
</dbReference>
<dbReference type="InterPro" id="IPR018097">
    <property type="entry name" value="EGF_Ca-bd_CS"/>
</dbReference>
<dbReference type="InterPro" id="IPR000742">
    <property type="entry name" value="EGF"/>
</dbReference>
<evidence type="ECO:0000256" key="1">
    <source>
        <dbReference type="ARBA" id="ARBA00004613"/>
    </source>
</evidence>
<keyword evidence="13" id="KW-1185">Reference proteome</keyword>
<gene>
    <name evidence="12" type="ORF">EB796_016927</name>
</gene>
<dbReference type="PANTHER" id="PTHR46534">
    <property type="entry name" value="IGGFC_BINDING DOMAIN-CONTAINING PROTEIN"/>
    <property type="match status" value="1"/>
</dbReference>
<comment type="subcellular location">
    <subcellularLocation>
        <location evidence="1">Secreted</location>
    </subcellularLocation>
</comment>
<dbReference type="Pfam" id="PF01391">
    <property type="entry name" value="Collagen"/>
    <property type="match status" value="2"/>
</dbReference>
<dbReference type="PROSITE" id="PS00010">
    <property type="entry name" value="ASX_HYDROXYL"/>
    <property type="match status" value="1"/>
</dbReference>
<dbReference type="EMBL" id="VXIV02002536">
    <property type="protein sequence ID" value="KAF6024767.1"/>
    <property type="molecule type" value="Genomic_DNA"/>
</dbReference>
<evidence type="ECO:0000256" key="5">
    <source>
        <dbReference type="ARBA" id="ARBA00022737"/>
    </source>
</evidence>
<dbReference type="Pfam" id="PF17517">
    <property type="entry name" value="IgGFc_binding"/>
    <property type="match status" value="2"/>
</dbReference>
<name>A0A7J7JFD8_BUGNE</name>
<organism evidence="12 13">
    <name type="scientific">Bugula neritina</name>
    <name type="common">Brown bryozoan</name>
    <name type="synonym">Sertularia neritina</name>
    <dbReference type="NCBI Taxonomy" id="10212"/>
    <lineage>
        <taxon>Eukaryota</taxon>
        <taxon>Metazoa</taxon>
        <taxon>Spiralia</taxon>
        <taxon>Lophotrochozoa</taxon>
        <taxon>Bryozoa</taxon>
        <taxon>Gymnolaemata</taxon>
        <taxon>Cheilostomatida</taxon>
        <taxon>Flustrina</taxon>
        <taxon>Buguloidea</taxon>
        <taxon>Bugulidae</taxon>
        <taxon>Bugula</taxon>
    </lineage>
</organism>
<feature type="transmembrane region" description="Helical" evidence="10">
    <location>
        <begin position="1181"/>
        <end position="1205"/>
    </location>
</feature>
<evidence type="ECO:0000256" key="9">
    <source>
        <dbReference type="SAM" id="MobiDB-lite"/>
    </source>
</evidence>
<evidence type="ECO:0000256" key="10">
    <source>
        <dbReference type="SAM" id="Phobius"/>
    </source>
</evidence>
<dbReference type="InterPro" id="IPR000152">
    <property type="entry name" value="EGF-type_Asp/Asn_hydroxyl_site"/>
</dbReference>
<keyword evidence="5" id="KW-0677">Repeat</keyword>
<dbReference type="GO" id="GO:0005509">
    <property type="term" value="F:calcium ion binding"/>
    <property type="evidence" value="ECO:0007669"/>
    <property type="project" value="InterPro"/>
</dbReference>
<dbReference type="SMART" id="SM00179">
    <property type="entry name" value="EGF_CA"/>
    <property type="match status" value="5"/>
</dbReference>
<sequence length="1256" mass="134715">MHISLTDANSDNLGREFAVVFMRNEVEEVTETPVELFITTPSTIPVQVRVTTPKFTEQGIDITRTVVSGQVEKIELTHLIRLTWTGIEQKVVMITADSDVVVYGLNKQPYSTDGFLAYPTDSIGYHYYTVSYSPTNSNTEFAIAAFIDDTVVSMKFPKRQLGIPIRVEYEGKRYTDGDWLNITLQAYESFQCVSYDKADLTATYVTSSKPVAVFSGNIRTWVGESESRDHLAIQLPPVEAFGKQFPIVPVPGRTTGDVIRIIAPEPVTNIRIENSGVEYIEGGLVDNYREVVIPSDVHTTITADHPILVVQISQSQQDDAEPGDPTMLVVTATPQFASDYVFSTPQYSLGVGTSVSIEEGAHAMRHSSPVAQFGGYVYGTANKESYSFQIGTRLAQINQPCIETPTVFGDGVDNDCDGLIDEELCTGANRDTDTDGDELLDEDCALIREIADVTHWPNSDSSLCQIGVIGVYDGTKVDITFPSNSQRGIISVEYDGKTYTHGDTLTVALNRFSNLQLQSRGRTIGDYFYVMASEDNTLVTLTNREDIVLNAGEAEMLTIFSDEYVVISSNKSILVTQLSQSQRTSNEIGDPTMIILPSQEQWANAYTFSTTSNINNGVDNNNDLYDNYVVAVAPTDKTDGIIYDGQYLPPLFAAWNPIPDTPYSGTSFAISDGVHTLLHEDPTVTLSVLVYGNADKESYGFPAGMRSAKINAPCETTYPIHGDGIDNDCDGKIDEEICVGDNLLIDEDGDGVFNEDCVIVVEPPVRETTVVPPTTQTTTPVPEEVTPLIIVGPPGPPGPPGVQGSPGTQGAPGYNGIPGQPGANGVPGVDGEDGEVGATGATGIKGQQGATGTQGEKGLQGATGIQGPQGQTGTTGEKGFKGDQGLSVKGEKGLQGTVGATGVSGETGATGRVGQKGEQGASGDTGATGATGVKGEHGEKGEMGPGYLDINECDEGTDRCSDECVNTIGSYYCTCPEGYVLDDSQVTCVDDDECEHHNGGCTDTCTNTDGGHVCSCDTAGFHLSKDDRTCVDTDECTTTSTHSCTEKQICVNSVGSYSCLNVTEKKLPEITTTPEPELQGCDLNNGGCSETCTTTETSFYCSCETDGYMLASNGQMCVDIDECQLGTSPCSPDTQQCLNTMGSYYCIDLPSATTEGNIKSVTNQQRNQLSDAASNLVNGNLILALIVWLCVITLILLPLLICVLVQNCRQTNIKEDYTNLLNNIHEKLDNQSQSDRILLPDNESTISSIPESRSYA</sequence>
<keyword evidence="7" id="KW-0325">Glycoprotein</keyword>
<dbReference type="SMART" id="SM00181">
    <property type="entry name" value="EGF"/>
    <property type="match status" value="3"/>
</dbReference>
<proteinExistence type="predicted"/>
<reference evidence="12" key="1">
    <citation type="submission" date="2020-06" db="EMBL/GenBank/DDBJ databases">
        <title>Draft genome of Bugula neritina, a colonial animal packing powerful symbionts and potential medicines.</title>
        <authorList>
            <person name="Rayko M."/>
        </authorList>
    </citation>
    <scope>NUCLEOTIDE SEQUENCE [LARGE SCALE GENOMIC DNA]</scope>
    <source>
        <strain evidence="12">Kwan_BN1</strain>
    </source>
</reference>
<evidence type="ECO:0000256" key="8">
    <source>
        <dbReference type="PROSITE-ProRule" id="PRU00076"/>
    </source>
</evidence>
<evidence type="ECO:0000313" key="12">
    <source>
        <dbReference type="EMBL" id="KAF6024767.1"/>
    </source>
</evidence>
<dbReference type="PANTHER" id="PTHR46534:SF1">
    <property type="entry name" value="IGGFC-BINDING PROTEIN N-TERMINAL DOMAIN-CONTAINING PROTEIN"/>
    <property type="match status" value="1"/>
</dbReference>
<comment type="caution">
    <text evidence="12">The sequence shown here is derived from an EMBL/GenBank/DDBJ whole genome shotgun (WGS) entry which is preliminary data.</text>
</comment>
<evidence type="ECO:0000259" key="11">
    <source>
        <dbReference type="PROSITE" id="PS50026"/>
    </source>
</evidence>
<dbReference type="PROSITE" id="PS01187">
    <property type="entry name" value="EGF_CA"/>
    <property type="match status" value="2"/>
</dbReference>
<keyword evidence="3 8" id="KW-0245">EGF-like domain</keyword>
<dbReference type="FunFam" id="2.10.25.10:FF:000014">
    <property type="entry name" value="Latent-transforming growth factor beta-binding protein 3"/>
    <property type="match status" value="1"/>
</dbReference>
<dbReference type="SUPFAM" id="SSF57196">
    <property type="entry name" value="EGF/Laminin"/>
    <property type="match status" value="3"/>
</dbReference>
<dbReference type="Proteomes" id="UP000593567">
    <property type="component" value="Unassembled WGS sequence"/>
</dbReference>
<evidence type="ECO:0000256" key="7">
    <source>
        <dbReference type="ARBA" id="ARBA00023180"/>
    </source>
</evidence>
<keyword evidence="10" id="KW-0472">Membrane</keyword>
<feature type="region of interest" description="Disordered" evidence="9">
    <location>
        <begin position="794"/>
        <end position="947"/>
    </location>
</feature>
<dbReference type="InterPro" id="IPR008160">
    <property type="entry name" value="Collagen"/>
</dbReference>